<evidence type="ECO:0000313" key="5">
    <source>
        <dbReference type="EMBL" id="USW50550.1"/>
    </source>
</evidence>
<dbReference type="Proteomes" id="UP001056384">
    <property type="component" value="Chromosome 3"/>
</dbReference>
<evidence type="ECO:0000256" key="3">
    <source>
        <dbReference type="RuleBase" id="RU366045"/>
    </source>
</evidence>
<evidence type="ECO:0000256" key="2">
    <source>
        <dbReference type="ARBA" id="ARBA00023239"/>
    </source>
</evidence>
<proteinExistence type="inferred from homology"/>
<dbReference type="InterPro" id="IPR006680">
    <property type="entry name" value="Amidohydro-rel"/>
</dbReference>
<dbReference type="PANTHER" id="PTHR21240:SF30">
    <property type="entry name" value="AMIDOHYDROLASE-RELATED DOMAIN-CONTAINING PROTEIN-RELATED"/>
    <property type="match status" value="1"/>
</dbReference>
<reference evidence="5" key="1">
    <citation type="submission" date="2022-06" db="EMBL/GenBank/DDBJ databases">
        <title>Complete genome sequences of two strains of the flax pathogen Septoria linicola.</title>
        <authorList>
            <person name="Lapalu N."/>
            <person name="Simon A."/>
            <person name="Demenou B."/>
            <person name="Paumier D."/>
            <person name="Guillot M.-P."/>
            <person name="Gout L."/>
            <person name="Valade R."/>
        </authorList>
    </citation>
    <scope>NUCLEOTIDE SEQUENCE</scope>
    <source>
        <strain evidence="5">SE15195</strain>
    </source>
</reference>
<gene>
    <name evidence="5" type="ORF">Slin15195_G038690</name>
</gene>
<dbReference type="GO" id="GO:0019748">
    <property type="term" value="P:secondary metabolic process"/>
    <property type="evidence" value="ECO:0007669"/>
    <property type="project" value="TreeGrafter"/>
</dbReference>
<evidence type="ECO:0000259" key="4">
    <source>
        <dbReference type="Pfam" id="PF04909"/>
    </source>
</evidence>
<dbReference type="EMBL" id="CP099420">
    <property type="protein sequence ID" value="USW50550.1"/>
    <property type="molecule type" value="Genomic_DNA"/>
</dbReference>
<name>A0A9Q9EH13_9PEZI</name>
<comment type="similarity">
    <text evidence="3">Belongs to the metallo-dependent hydrolases superfamily.</text>
</comment>
<protein>
    <submittedName>
        <fullName evidence="5">2-amino-3-carboxymuconate-6-semialdehyde decarboxylase, metal-dependent hydrolase</fullName>
    </submittedName>
</protein>
<dbReference type="GO" id="GO:0005829">
    <property type="term" value="C:cytosol"/>
    <property type="evidence" value="ECO:0007669"/>
    <property type="project" value="TreeGrafter"/>
</dbReference>
<dbReference type="SUPFAM" id="SSF51556">
    <property type="entry name" value="Metallo-dependent hydrolases"/>
    <property type="match status" value="1"/>
</dbReference>
<sequence length="297" mass="32836">MQQILRNANISQLEDLSTERLAAMDAGHVSMQVLSHVDVGDTLPSAVREANNQLAAVVEAQPSRFRAFAILPMAHPQEAANELERAVLELGAVGALIGNNLENGTTYDDERFWPVFAMAERLDVPIYLHPGTPSAERFQSDYQGNYDPGVAIRIGTAAWGWHANTGLHIVKLFAAGVFENFPNLKIILGHDGELLPIFIDRIERLGLRGNTGFVEEVWNRNIWITIGGMFSVRALEMVLEVTPIERICYAVDYPFVSPTAGWSFMEELAMSGLLSQHEMDLFAYGNAQTLLGIATLR</sequence>
<dbReference type="Pfam" id="PF04909">
    <property type="entry name" value="Amidohydro_2"/>
    <property type="match status" value="1"/>
</dbReference>
<evidence type="ECO:0000313" key="6">
    <source>
        <dbReference type="Proteomes" id="UP001056384"/>
    </source>
</evidence>
<keyword evidence="6" id="KW-1185">Reference proteome</keyword>
<dbReference type="Gene3D" id="3.20.20.140">
    <property type="entry name" value="Metal-dependent hydrolases"/>
    <property type="match status" value="1"/>
</dbReference>
<dbReference type="AlphaFoldDB" id="A0A9Q9EH13"/>
<dbReference type="InterPro" id="IPR032466">
    <property type="entry name" value="Metal_Hydrolase"/>
</dbReference>
<keyword evidence="1 3" id="KW-0210">Decarboxylase</keyword>
<dbReference type="PANTHER" id="PTHR21240">
    <property type="entry name" value="2-AMINO-3-CARBOXYLMUCONATE-6-SEMIALDEHYDE DECARBOXYLASE"/>
    <property type="match status" value="1"/>
</dbReference>
<feature type="domain" description="Amidohydrolase-related" evidence="4">
    <location>
        <begin position="19"/>
        <end position="293"/>
    </location>
</feature>
<keyword evidence="5" id="KW-0378">Hydrolase</keyword>
<evidence type="ECO:0000256" key="1">
    <source>
        <dbReference type="ARBA" id="ARBA00022793"/>
    </source>
</evidence>
<organism evidence="5 6">
    <name type="scientific">Septoria linicola</name>
    <dbReference type="NCBI Taxonomy" id="215465"/>
    <lineage>
        <taxon>Eukaryota</taxon>
        <taxon>Fungi</taxon>
        <taxon>Dikarya</taxon>
        <taxon>Ascomycota</taxon>
        <taxon>Pezizomycotina</taxon>
        <taxon>Dothideomycetes</taxon>
        <taxon>Dothideomycetidae</taxon>
        <taxon>Mycosphaerellales</taxon>
        <taxon>Mycosphaerellaceae</taxon>
        <taxon>Septoria</taxon>
    </lineage>
</organism>
<dbReference type="GO" id="GO:0016831">
    <property type="term" value="F:carboxy-lyase activity"/>
    <property type="evidence" value="ECO:0007669"/>
    <property type="project" value="UniProtKB-KW"/>
</dbReference>
<dbReference type="GO" id="GO:0016787">
    <property type="term" value="F:hydrolase activity"/>
    <property type="evidence" value="ECO:0007669"/>
    <property type="project" value="UniProtKB-KW"/>
</dbReference>
<accession>A0A9Q9EH13</accession>
<keyword evidence="2 3" id="KW-0456">Lyase</keyword>
<dbReference type="InterPro" id="IPR032465">
    <property type="entry name" value="ACMSD"/>
</dbReference>